<feature type="compositionally biased region" description="Low complexity" evidence="3">
    <location>
        <begin position="485"/>
        <end position="507"/>
    </location>
</feature>
<comment type="subcellular location">
    <subcellularLocation>
        <location evidence="1">Cytoplasm</location>
    </subcellularLocation>
</comment>
<dbReference type="FunFam" id="1.10.1000.11:FF:000002">
    <property type="entry name" value="Cytohesin 1"/>
    <property type="match status" value="1"/>
</dbReference>
<dbReference type="GO" id="GO:0005737">
    <property type="term" value="C:cytoplasm"/>
    <property type="evidence" value="ECO:0007669"/>
    <property type="project" value="UniProtKB-SubCell"/>
</dbReference>
<feature type="region of interest" description="Disordered" evidence="3">
    <location>
        <begin position="1"/>
        <end position="101"/>
    </location>
</feature>
<dbReference type="PANTHER" id="PTHR10663:SF375">
    <property type="entry name" value="LD29171P"/>
    <property type="match status" value="1"/>
</dbReference>
<dbReference type="Gene3D" id="1.10.220.20">
    <property type="match status" value="1"/>
</dbReference>
<keyword evidence="6" id="KW-1185">Reference proteome</keyword>
<dbReference type="PROSITE" id="PS50190">
    <property type="entry name" value="SEC7"/>
    <property type="match status" value="1"/>
</dbReference>
<proteinExistence type="predicted"/>
<feature type="region of interest" description="Disordered" evidence="3">
    <location>
        <begin position="1037"/>
        <end position="1056"/>
    </location>
</feature>
<dbReference type="EMBL" id="JALLPJ020001230">
    <property type="protein sequence ID" value="KAL3773529.1"/>
    <property type="molecule type" value="Genomic_DNA"/>
</dbReference>
<dbReference type="Gene3D" id="1.10.1000.11">
    <property type="entry name" value="Arf Nucleotide-binding Site Opener,domain 2"/>
    <property type="match status" value="1"/>
</dbReference>
<dbReference type="SUPFAM" id="SSF48425">
    <property type="entry name" value="Sec7 domain"/>
    <property type="match status" value="1"/>
</dbReference>
<comment type="caution">
    <text evidence="5">The sequence shown here is derived from an EMBL/GenBank/DDBJ whole genome shotgun (WGS) entry which is preliminary data.</text>
</comment>
<feature type="domain" description="SEC7" evidence="4">
    <location>
        <begin position="774"/>
        <end position="970"/>
    </location>
</feature>
<feature type="compositionally biased region" description="Low complexity" evidence="3">
    <location>
        <begin position="114"/>
        <end position="127"/>
    </location>
</feature>
<dbReference type="FunFam" id="1.10.220.20:FF:000010">
    <property type="entry name" value="ArfGEF"/>
    <property type="match status" value="1"/>
</dbReference>
<dbReference type="InterPro" id="IPR032691">
    <property type="entry name" value="Mon2/Sec7/BIG1-like_HUS"/>
</dbReference>
<dbReference type="InterPro" id="IPR035999">
    <property type="entry name" value="Sec7_dom_sf"/>
</dbReference>
<reference evidence="5 6" key="1">
    <citation type="submission" date="2024-10" db="EMBL/GenBank/DDBJ databases">
        <title>Updated reference genomes for cyclostephanoid diatoms.</title>
        <authorList>
            <person name="Roberts W.R."/>
            <person name="Alverson A.J."/>
        </authorList>
    </citation>
    <scope>NUCLEOTIDE SEQUENCE [LARGE SCALE GENOMIC DNA]</scope>
    <source>
        <strain evidence="5 6">AJA010-31</strain>
    </source>
</reference>
<protein>
    <recommendedName>
        <fullName evidence="4">SEC7 domain-containing protein</fullName>
    </recommendedName>
</protein>
<dbReference type="SUPFAM" id="SSF48371">
    <property type="entry name" value="ARM repeat"/>
    <property type="match status" value="2"/>
</dbReference>
<feature type="compositionally biased region" description="Basic and acidic residues" evidence="3">
    <location>
        <begin position="72"/>
        <end position="94"/>
    </location>
</feature>
<name>A0ABD3NBU0_9STRA</name>
<feature type="region of interest" description="Disordered" evidence="3">
    <location>
        <begin position="485"/>
        <end position="520"/>
    </location>
</feature>
<dbReference type="Pfam" id="PF09324">
    <property type="entry name" value="Sec7-like_HDS"/>
    <property type="match status" value="1"/>
</dbReference>
<evidence type="ECO:0000313" key="5">
    <source>
        <dbReference type="EMBL" id="KAL3773529.1"/>
    </source>
</evidence>
<dbReference type="InterPro" id="IPR015403">
    <property type="entry name" value="Mon2/Sec7/BIG1-like_HDS"/>
</dbReference>
<dbReference type="Pfam" id="PF01369">
    <property type="entry name" value="Sec7"/>
    <property type="match status" value="1"/>
</dbReference>
<feature type="compositionally biased region" description="Polar residues" evidence="3">
    <location>
        <begin position="129"/>
        <end position="140"/>
    </location>
</feature>
<sequence>MSEDGYTPPALELEPPRDDDNTDAPENPSTPKSPTSQQGQGLFAGLSLSNSSSGSPSKTSERKTIDSTTALEETKDESSPKEEEDAGALKHTYDLSRSPTPILSNVSAEGVKAAAAANNNSPKAKPATIESSHPSLATNNKGGGGTKSISPIPHPDQALRLLRKFHTKTSPLLPSHCGGSKSSSWFGWVFGVQDVDVRLDVYRVFTNIVIDDQDTTTGKKQRREESDVVVESILGANKNDSPSKAREALSSFIDVITTWCTSSAELASLAIAEGGEDNTSTTANSLHSELLALALDTASALVAHGCLDEVYLRDHEIVDAEEEGSQLHKKAVNVLAEAVFIAHLGTEATELSAMKFLLTAGCRVASTPSDKAIMEPMLRGTHLLQAIRVCYHVYLNTASVPNKTTAKAALQQVSISVFVRLEKALENGVLEQKMEKVSMEDSEDGKEKKKAAFPTQDHKDAYLVLRSLCKLSIQTKSQNVAAASSSATSASGNSSLTANNEAAAPAAASPPPVQQAPSNEDEPVFESRILALELLLHLLRHSSAPSILRAGPEFNYAIRQYLCTSLLKNTTSVDTTIVELSLRLFVPLIHHFRSLLKTEIEAFVTNVFFVILDSKNSTIQHKLLVVTLFEEICSDSTTLAEIFLNYDCDLSAVDLFQRIVNALGKVARVGLTDSTGSGTSSSLQYVAGAGALRAEKKRQDHRDLRLAAMKALRQVLASLHSSIVTQVKNGGESGDISVDEVSKKLTSMNVNGDHADAEIDLKPDDAKSKKSLVEMYDSKKKRREEESQAALKFNQKPMNGLEYAAECGHLDVTDPVDVARYLLVNKDVFEKAQIGEFLGREKEWKDGFALNVLRAYGDALDFKDMEFDEAIRYYLSGFRLPGEAQKIDRIMEVFAARYTDQNPSTFPTADAAFILAFSIIMLNTDLHNPAIKEDRKMTIQSFQRMNSGVCDGGDFPDEMLADIFNRIKTNPISLKEDDDARESAGISKTGESTTSALSSASDFFFGSHYVEQEKTREKDYQKEGDKIVRDTESMLKRRRKASKHGVGKGHSGKSLPNTFNRSASVKFVGTADSGLKDEYVTPMFDVTWGPALAVFSTAIESANGTDGILAQIATDEEMDHAIENATTSIDVSLNAFQLAICIAGLCGNTTARDAYVRALYNFTLLGTGRLLADRHIQCVQFLLRLGEADGELMGGAWEHVFRALSEISRLHQVWESMARTERRELKAKEKASRSSDKSAKRKPDDTDEDSDSDIQLEEEMDKHMIDEANALSVHDAIPPNLVDSVFNRSSSLSRRSLKEFVYQLCRVSRMEISGYGGHVGSDANDVDLSNEHYMQRHAYATEKRGVSGSQPAIYSLQKLVEVTHFNMESRPRLIFADIWETISTHLTSTALHEEAAVAMYAVDSLRQLSMQFLSRDELGVFEFQRRFLAPLETIVTRSTHTEVKELLLSSVQQIILKYGFDDEADSAAAEFNGQNRDHLGTLRSGWRSVLIVLGTSGLDKNDSIATQGFSLLQDQIHHCIASCSKGGASNADSLLSEHFVDLVNALLLYVSGPRQDLSSKSIDNLLQLSNVLADEKVPLKTTNRRKSPLASVGGGVVSSDDGTCSELELWWPMLLGLSQTMGDRRREVRLKGLTTLLAIINKHFFTPRSDGEDDLSSPKNGDMQTLQLIFRGVLIPALEFEEMDGNSTSGFAPELLPTKFVHYITLPPEPNASSSSNKDQWINTTFEHLIDGCISICIRSLETFGSDSLIEEVLAMLNSCLLSDSGHLAVKGLRRLQQFVTTELNLNDISDDTWATVSHMLVRVLSVRGLPPSSSPNVEGISEEKKEELLQEHTESMNEFIREQHFFSNRRYIGCNGAMVIGSLLNNESIVKSMGARWQIFLISGLGQGIRDWERAAEIMDSRDRSPGGGQQPPHYLENVLYGRRLMTEFLIDLMMKNEANTLRSTSCQQVLKEEMDALVKAFIKKEASGSVSAIDMRNISKMVSFLFDCLNNLSDEKMATMKWLSPVLSKCIQTNDGTLRASVQILLQRLLDGSKSSANGKTEAASKSEEDV</sequence>
<dbReference type="PANTHER" id="PTHR10663">
    <property type="entry name" value="GUANYL-NUCLEOTIDE EXCHANGE FACTOR"/>
    <property type="match status" value="1"/>
</dbReference>
<feature type="compositionally biased region" description="Basic residues" evidence="3">
    <location>
        <begin position="1037"/>
        <end position="1051"/>
    </location>
</feature>
<gene>
    <name evidence="5" type="ORF">ACHAWO_000525</name>
</gene>
<feature type="region of interest" description="Disordered" evidence="3">
    <location>
        <begin position="114"/>
        <end position="154"/>
    </location>
</feature>
<evidence type="ECO:0000313" key="6">
    <source>
        <dbReference type="Proteomes" id="UP001530400"/>
    </source>
</evidence>
<dbReference type="Pfam" id="PF12783">
    <property type="entry name" value="Sec7-like_HUS"/>
    <property type="match status" value="1"/>
</dbReference>
<dbReference type="InterPro" id="IPR016024">
    <property type="entry name" value="ARM-type_fold"/>
</dbReference>
<accession>A0ABD3NBU0</accession>
<keyword evidence="2" id="KW-0963">Cytoplasm</keyword>
<dbReference type="Proteomes" id="UP001530400">
    <property type="component" value="Unassembled WGS sequence"/>
</dbReference>
<dbReference type="SMART" id="SM00222">
    <property type="entry name" value="Sec7"/>
    <property type="match status" value="1"/>
</dbReference>
<organism evidence="5 6">
    <name type="scientific">Cyclotella atomus</name>
    <dbReference type="NCBI Taxonomy" id="382360"/>
    <lineage>
        <taxon>Eukaryota</taxon>
        <taxon>Sar</taxon>
        <taxon>Stramenopiles</taxon>
        <taxon>Ochrophyta</taxon>
        <taxon>Bacillariophyta</taxon>
        <taxon>Coscinodiscophyceae</taxon>
        <taxon>Thalassiosirophycidae</taxon>
        <taxon>Stephanodiscales</taxon>
        <taxon>Stephanodiscaceae</taxon>
        <taxon>Cyclotella</taxon>
    </lineage>
</organism>
<feature type="compositionally biased region" description="Basic and acidic residues" evidence="3">
    <location>
        <begin position="1224"/>
        <end position="1244"/>
    </location>
</feature>
<dbReference type="CDD" id="cd00171">
    <property type="entry name" value="Sec7"/>
    <property type="match status" value="1"/>
</dbReference>
<feature type="compositionally biased region" description="Polar residues" evidence="3">
    <location>
        <begin position="27"/>
        <end position="40"/>
    </location>
</feature>
<dbReference type="InterPro" id="IPR000904">
    <property type="entry name" value="Sec7_dom"/>
</dbReference>
<dbReference type="InterPro" id="IPR023394">
    <property type="entry name" value="Sec7_C_sf"/>
</dbReference>
<evidence type="ECO:0000256" key="2">
    <source>
        <dbReference type="ARBA" id="ARBA00022490"/>
    </source>
</evidence>
<evidence type="ECO:0000256" key="3">
    <source>
        <dbReference type="SAM" id="MobiDB-lite"/>
    </source>
</evidence>
<evidence type="ECO:0000259" key="4">
    <source>
        <dbReference type="PROSITE" id="PS50190"/>
    </source>
</evidence>
<feature type="compositionally biased region" description="Low complexity" evidence="3">
    <location>
        <begin position="41"/>
        <end position="58"/>
    </location>
</feature>
<feature type="region of interest" description="Disordered" evidence="3">
    <location>
        <begin position="1224"/>
        <end position="1252"/>
    </location>
</feature>
<evidence type="ECO:0000256" key="1">
    <source>
        <dbReference type="ARBA" id="ARBA00004496"/>
    </source>
</evidence>